<evidence type="ECO:0000256" key="1">
    <source>
        <dbReference type="SAM" id="Phobius"/>
    </source>
</evidence>
<accession>A0A455SZ04</accession>
<feature type="transmembrane region" description="Helical" evidence="1">
    <location>
        <begin position="100"/>
        <end position="123"/>
    </location>
</feature>
<dbReference type="AlphaFoldDB" id="A0A455SZ04"/>
<dbReference type="EMBL" id="AP019377">
    <property type="protein sequence ID" value="BBH92768.1"/>
    <property type="molecule type" value="Genomic_DNA"/>
</dbReference>
<keyword evidence="1" id="KW-1133">Transmembrane helix</keyword>
<feature type="transmembrane region" description="Helical" evidence="1">
    <location>
        <begin position="73"/>
        <end position="94"/>
    </location>
</feature>
<feature type="transmembrane region" description="Helical" evidence="1">
    <location>
        <begin position="135"/>
        <end position="153"/>
    </location>
</feature>
<proteinExistence type="predicted"/>
<reference evidence="2" key="1">
    <citation type="submission" date="2018-12" db="EMBL/GenBank/DDBJ databases">
        <title>Novel natural products biosynthetic potential of the class Ktedonobacteria.</title>
        <authorList>
            <person name="Zheng Y."/>
            <person name="Saitou A."/>
            <person name="Wang C.M."/>
            <person name="Toyoda A."/>
            <person name="Minakuchi Y."/>
            <person name="Sekiguchi Y."/>
            <person name="Ueda K."/>
            <person name="Takano H."/>
            <person name="Sakai Y."/>
            <person name="Yokota A."/>
            <person name="Yabe S."/>
        </authorList>
    </citation>
    <scope>NUCLEOTIDE SEQUENCE</scope>
    <source>
        <strain evidence="2">A3-2</strain>
    </source>
</reference>
<evidence type="ECO:0000313" key="2">
    <source>
        <dbReference type="EMBL" id="BBH92768.1"/>
    </source>
</evidence>
<feature type="transmembrane region" description="Helical" evidence="1">
    <location>
        <begin position="46"/>
        <end position="66"/>
    </location>
</feature>
<name>A0A455SZ04_9CHLR</name>
<gene>
    <name evidence="2" type="ORF">KTA_09670</name>
</gene>
<feature type="transmembrane region" description="Helical" evidence="1">
    <location>
        <begin position="12"/>
        <end position="34"/>
    </location>
</feature>
<sequence>MVTRAAFPRRYLLEYALLAAIALSALILGVQWPIEDWPAASAPEGQFSLWFILGSNLLLILCIALGSALTGGFMGGCVIFENLFVYGRVLHLYWHDSPLAAAFPWFEFSALIIATQVGLDLFWSLLRGWPIHLKTVYLLLSVCLFLLMAAAIIEGGMLHV</sequence>
<organism evidence="2">
    <name type="scientific">Thermogemmatispora argillosa</name>
    <dbReference type="NCBI Taxonomy" id="2045280"/>
    <lineage>
        <taxon>Bacteria</taxon>
        <taxon>Bacillati</taxon>
        <taxon>Chloroflexota</taxon>
        <taxon>Ktedonobacteria</taxon>
        <taxon>Thermogemmatisporales</taxon>
        <taxon>Thermogemmatisporaceae</taxon>
        <taxon>Thermogemmatispora</taxon>
    </lineage>
</organism>
<keyword evidence="1" id="KW-0812">Transmembrane</keyword>
<protein>
    <submittedName>
        <fullName evidence="2">Uncharacterized protein</fullName>
    </submittedName>
</protein>
<keyword evidence="1" id="KW-0472">Membrane</keyword>